<proteinExistence type="predicted"/>
<evidence type="ECO:0000313" key="1">
    <source>
        <dbReference type="EMBL" id="CCD51483.1"/>
    </source>
</evidence>
<accession>G2YIE6</accession>
<dbReference type="EMBL" id="FQ790337">
    <property type="protein sequence ID" value="CCD51483.1"/>
    <property type="molecule type" value="Genomic_DNA"/>
</dbReference>
<dbReference type="HOGENOM" id="CLU_2605766_0_0_1"/>
<dbReference type="OrthoDB" id="3868412at2759"/>
<reference evidence="2" key="1">
    <citation type="journal article" date="2011" name="PLoS Genet.">
        <title>Genomic analysis of the necrotrophic fungal pathogens Sclerotinia sclerotiorum and Botrytis cinerea.</title>
        <authorList>
            <person name="Amselem J."/>
            <person name="Cuomo C.A."/>
            <person name="van Kan J.A."/>
            <person name="Viaud M."/>
            <person name="Benito E.P."/>
            <person name="Couloux A."/>
            <person name="Coutinho P.M."/>
            <person name="de Vries R.P."/>
            <person name="Dyer P.S."/>
            <person name="Fillinger S."/>
            <person name="Fournier E."/>
            <person name="Gout L."/>
            <person name="Hahn M."/>
            <person name="Kohn L."/>
            <person name="Lapalu N."/>
            <person name="Plummer K.M."/>
            <person name="Pradier J.M."/>
            <person name="Quevillon E."/>
            <person name="Sharon A."/>
            <person name="Simon A."/>
            <person name="ten Have A."/>
            <person name="Tudzynski B."/>
            <person name="Tudzynski P."/>
            <person name="Wincker P."/>
            <person name="Andrew M."/>
            <person name="Anthouard V."/>
            <person name="Beever R.E."/>
            <person name="Beffa R."/>
            <person name="Benoit I."/>
            <person name="Bouzid O."/>
            <person name="Brault B."/>
            <person name="Chen Z."/>
            <person name="Choquer M."/>
            <person name="Collemare J."/>
            <person name="Cotton P."/>
            <person name="Danchin E.G."/>
            <person name="Da Silva C."/>
            <person name="Gautier A."/>
            <person name="Giraud C."/>
            <person name="Giraud T."/>
            <person name="Gonzalez C."/>
            <person name="Grossetete S."/>
            <person name="Guldener U."/>
            <person name="Henrissat B."/>
            <person name="Howlett B.J."/>
            <person name="Kodira C."/>
            <person name="Kretschmer M."/>
            <person name="Lappartient A."/>
            <person name="Leroch M."/>
            <person name="Levis C."/>
            <person name="Mauceli E."/>
            <person name="Neuveglise C."/>
            <person name="Oeser B."/>
            <person name="Pearson M."/>
            <person name="Poulain J."/>
            <person name="Poussereau N."/>
            <person name="Quesneville H."/>
            <person name="Rascle C."/>
            <person name="Schumacher J."/>
            <person name="Segurens B."/>
            <person name="Sexton A."/>
            <person name="Silva E."/>
            <person name="Sirven C."/>
            <person name="Soanes D.M."/>
            <person name="Talbot N.J."/>
            <person name="Templeton M."/>
            <person name="Yandava C."/>
            <person name="Yarden O."/>
            <person name="Zeng Q."/>
            <person name="Rollins J.A."/>
            <person name="Lebrun M.H."/>
            <person name="Dickman M."/>
        </authorList>
    </citation>
    <scope>NUCLEOTIDE SEQUENCE [LARGE SCALE GENOMIC DNA]</scope>
    <source>
        <strain evidence="2">T4</strain>
    </source>
</reference>
<sequence length="79" mass="8585">MFAIKAASVTYDHRLKRIGHPVRSAIHKLQIGGLVVGWVTTSESPLLETVAVVVFFGGGGAKRSQTHFLTIPPLFPLFN</sequence>
<dbReference type="Proteomes" id="UP000008177">
    <property type="component" value="Unplaced contigs"/>
</dbReference>
<dbReference type="AlphaFoldDB" id="G2YIE6"/>
<organism evidence="1 2">
    <name type="scientific">Botryotinia fuckeliana (strain T4)</name>
    <name type="common">Noble rot fungus</name>
    <name type="synonym">Botrytis cinerea</name>
    <dbReference type="NCBI Taxonomy" id="999810"/>
    <lineage>
        <taxon>Eukaryota</taxon>
        <taxon>Fungi</taxon>
        <taxon>Dikarya</taxon>
        <taxon>Ascomycota</taxon>
        <taxon>Pezizomycotina</taxon>
        <taxon>Leotiomycetes</taxon>
        <taxon>Helotiales</taxon>
        <taxon>Sclerotiniaceae</taxon>
        <taxon>Botrytis</taxon>
    </lineage>
</organism>
<gene>
    <name evidence="1" type="ORF">BofuT4_P017890.1</name>
</gene>
<name>G2YIE6_BOTF4</name>
<dbReference type="InParanoid" id="G2YIE6"/>
<evidence type="ECO:0000313" key="2">
    <source>
        <dbReference type="Proteomes" id="UP000008177"/>
    </source>
</evidence>
<protein>
    <submittedName>
        <fullName evidence="1">Uncharacterized protein</fullName>
    </submittedName>
</protein>